<dbReference type="EMBL" id="QZWG01000020">
    <property type="protein sequence ID" value="RZB42641.1"/>
    <property type="molecule type" value="Genomic_DNA"/>
</dbReference>
<comment type="caution">
    <text evidence="1">The sequence shown here is derived from an EMBL/GenBank/DDBJ whole genome shotgun (WGS) entry which is preliminary data.</text>
</comment>
<organism evidence="1 2">
    <name type="scientific">Glycine soja</name>
    <name type="common">Wild soybean</name>
    <dbReference type="NCBI Taxonomy" id="3848"/>
    <lineage>
        <taxon>Eukaryota</taxon>
        <taxon>Viridiplantae</taxon>
        <taxon>Streptophyta</taxon>
        <taxon>Embryophyta</taxon>
        <taxon>Tracheophyta</taxon>
        <taxon>Spermatophyta</taxon>
        <taxon>Magnoliopsida</taxon>
        <taxon>eudicotyledons</taxon>
        <taxon>Gunneridae</taxon>
        <taxon>Pentapetalae</taxon>
        <taxon>rosids</taxon>
        <taxon>fabids</taxon>
        <taxon>Fabales</taxon>
        <taxon>Fabaceae</taxon>
        <taxon>Papilionoideae</taxon>
        <taxon>50 kb inversion clade</taxon>
        <taxon>NPAAA clade</taxon>
        <taxon>indigoferoid/millettioid clade</taxon>
        <taxon>Phaseoleae</taxon>
        <taxon>Glycine</taxon>
        <taxon>Glycine subgen. Soja</taxon>
    </lineage>
</organism>
<name>A0A445F1C8_GLYSO</name>
<reference evidence="1 2" key="1">
    <citation type="submission" date="2018-09" db="EMBL/GenBank/DDBJ databases">
        <title>A high-quality reference genome of wild soybean provides a powerful tool to mine soybean genomes.</title>
        <authorList>
            <person name="Xie M."/>
            <person name="Chung C.Y.L."/>
            <person name="Li M.-W."/>
            <person name="Wong F.-L."/>
            <person name="Chan T.-F."/>
            <person name="Lam H.-M."/>
        </authorList>
    </citation>
    <scope>NUCLEOTIDE SEQUENCE [LARGE SCALE GENOMIC DNA]</scope>
    <source>
        <strain evidence="2">cv. W05</strain>
        <tissue evidence="1">Hypocotyl of etiolated seedlings</tissue>
    </source>
</reference>
<evidence type="ECO:0008006" key="3">
    <source>
        <dbReference type="Google" id="ProtNLM"/>
    </source>
</evidence>
<protein>
    <recommendedName>
        <fullName evidence="3">DUF4219 domain-containing protein</fullName>
    </recommendedName>
</protein>
<dbReference type="AlphaFoldDB" id="A0A445F1C8"/>
<proteinExistence type="predicted"/>
<evidence type="ECO:0000313" key="2">
    <source>
        <dbReference type="Proteomes" id="UP000289340"/>
    </source>
</evidence>
<dbReference type="Proteomes" id="UP000289340">
    <property type="component" value="Chromosome 20"/>
</dbReference>
<gene>
    <name evidence="1" type="ORF">D0Y65_053282</name>
</gene>
<evidence type="ECO:0000313" key="1">
    <source>
        <dbReference type="EMBL" id="RZB42641.1"/>
    </source>
</evidence>
<accession>A0A445F1C8</accession>
<keyword evidence="2" id="KW-1185">Reference proteome</keyword>
<sequence length="223" mass="25098">MTSSNFLFSEGNSIHRPPIFNGEGYHYWKTRMQIFIQSIDYNIWEAIELGPFVTSWKFLPGIFGNDLAPADAEKREKLESEKRHANRGRILAFQSPTFSEALSLPLPHVAFLPPSFTIEAPHKAPTFGAHFYSKSRKEGIFGVVKCVATSGTSKFQLVLFECCFAWMLWKLERIDGDPVLRETRIWATWEYVSSVGGGQQGMVGLCAHCGCGKLVVHHRPTAT</sequence>